<dbReference type="Gene3D" id="2.30.38.10">
    <property type="entry name" value="Luciferase, Domain 3"/>
    <property type="match status" value="1"/>
</dbReference>
<accession>A0A0W0UFV8</accession>
<dbReference type="SUPFAM" id="SSF52777">
    <property type="entry name" value="CoA-dependent acyltransferases"/>
    <property type="match status" value="2"/>
</dbReference>
<dbReference type="CDD" id="cd05930">
    <property type="entry name" value="A_NRPS"/>
    <property type="match status" value="1"/>
</dbReference>
<evidence type="ECO:0000313" key="5">
    <source>
        <dbReference type="EMBL" id="KTD06735.1"/>
    </source>
</evidence>
<dbReference type="STRING" id="455.Ljam_0930"/>
<dbReference type="InterPro" id="IPR010071">
    <property type="entry name" value="AA_adenyl_dom"/>
</dbReference>
<dbReference type="GO" id="GO:0072330">
    <property type="term" value="P:monocarboxylic acid biosynthetic process"/>
    <property type="evidence" value="ECO:0007669"/>
    <property type="project" value="UniProtKB-ARBA"/>
</dbReference>
<dbReference type="InterPro" id="IPR001242">
    <property type="entry name" value="Condensation_dom"/>
</dbReference>
<dbReference type="OrthoDB" id="9757559at2"/>
<keyword evidence="5" id="KW-0413">Isomerase</keyword>
<dbReference type="Proteomes" id="UP000054715">
    <property type="component" value="Unassembled WGS sequence"/>
</dbReference>
<evidence type="ECO:0000259" key="4">
    <source>
        <dbReference type="PROSITE" id="PS50075"/>
    </source>
</evidence>
<gene>
    <name evidence="6" type="ORF">A8135_14640</name>
    <name evidence="5" type="ORF">Ljam_0930</name>
</gene>
<dbReference type="AlphaFoldDB" id="A0A0W0UFV8"/>
<dbReference type="Gene3D" id="3.30.300.30">
    <property type="match status" value="1"/>
</dbReference>
<dbReference type="RefSeq" id="WP_058448973.1">
    <property type="nucleotide sequence ID" value="NZ_CAAAJF010000009.1"/>
</dbReference>
<dbReference type="SUPFAM" id="SSF47336">
    <property type="entry name" value="ACP-like"/>
    <property type="match status" value="1"/>
</dbReference>
<evidence type="ECO:0000256" key="2">
    <source>
        <dbReference type="ARBA" id="ARBA00022450"/>
    </source>
</evidence>
<dbReference type="Pfam" id="PF13193">
    <property type="entry name" value="AMP-binding_C"/>
    <property type="match status" value="1"/>
</dbReference>
<dbReference type="InterPro" id="IPR006162">
    <property type="entry name" value="Ppantetheine_attach_site"/>
</dbReference>
<dbReference type="GO" id="GO:0005737">
    <property type="term" value="C:cytoplasm"/>
    <property type="evidence" value="ECO:0007669"/>
    <property type="project" value="TreeGrafter"/>
</dbReference>
<evidence type="ECO:0000256" key="1">
    <source>
        <dbReference type="ARBA" id="ARBA00001957"/>
    </source>
</evidence>
<dbReference type="Pfam" id="PF00668">
    <property type="entry name" value="Condensation"/>
    <property type="match status" value="1"/>
</dbReference>
<dbReference type="PROSITE" id="PS00455">
    <property type="entry name" value="AMP_BINDING"/>
    <property type="match status" value="1"/>
</dbReference>
<dbReference type="GO" id="GO:0043041">
    <property type="term" value="P:amino acid activation for nonribosomal peptide biosynthetic process"/>
    <property type="evidence" value="ECO:0007669"/>
    <property type="project" value="TreeGrafter"/>
</dbReference>
<dbReference type="PROSITE" id="PS50075">
    <property type="entry name" value="CARRIER"/>
    <property type="match status" value="1"/>
</dbReference>
<dbReference type="EC" id="5.1.1.11" evidence="5"/>
<proteinExistence type="predicted"/>
<keyword evidence="2" id="KW-0596">Phosphopantetheine</keyword>
<dbReference type="GO" id="GO:0047462">
    <property type="term" value="F:phenylalanine racemase (ATP-hydrolyzing) activity"/>
    <property type="evidence" value="ECO:0007669"/>
    <property type="project" value="UniProtKB-EC"/>
</dbReference>
<dbReference type="SUPFAM" id="SSF56801">
    <property type="entry name" value="Acetyl-CoA synthetase-like"/>
    <property type="match status" value="1"/>
</dbReference>
<reference evidence="5 7" key="1">
    <citation type="submission" date="2015-11" db="EMBL/GenBank/DDBJ databases">
        <title>Genomic analysis of 38 Legionella species identifies large and diverse effector repertoires.</title>
        <authorList>
            <person name="Burstein D."/>
            <person name="Amaro F."/>
            <person name="Zusman T."/>
            <person name="Lifshitz Z."/>
            <person name="Cohen O."/>
            <person name="Gilbert J.A."/>
            <person name="Pupko T."/>
            <person name="Shuman H.A."/>
            <person name="Segal G."/>
        </authorList>
    </citation>
    <scope>NUCLEOTIDE SEQUENCE [LARGE SCALE GENOMIC DNA]</scope>
    <source>
        <strain evidence="5 7">JA-26-G1-E2</strain>
    </source>
</reference>
<dbReference type="InterPro" id="IPR020845">
    <property type="entry name" value="AMP-binding_CS"/>
</dbReference>
<comment type="caution">
    <text evidence="5">The sequence shown here is derived from an EMBL/GenBank/DDBJ whole genome shotgun (WGS) entry which is preliminary data.</text>
</comment>
<protein>
    <submittedName>
        <fullName evidence="5">Non-ribosomal peptide synthetase</fullName>
        <ecNumber evidence="5">5.1.1.11</ecNumber>
    </submittedName>
</protein>
<dbReference type="Gene3D" id="3.30.559.30">
    <property type="entry name" value="Nonribosomal peptide synthetase, condensation domain"/>
    <property type="match status" value="1"/>
</dbReference>
<dbReference type="FunFam" id="3.30.300.30:FF:000010">
    <property type="entry name" value="Enterobactin synthetase component F"/>
    <property type="match status" value="1"/>
</dbReference>
<dbReference type="InterPro" id="IPR045851">
    <property type="entry name" value="AMP-bd_C_sf"/>
</dbReference>
<evidence type="ECO:0000256" key="3">
    <source>
        <dbReference type="ARBA" id="ARBA00022553"/>
    </source>
</evidence>
<comment type="cofactor">
    <cofactor evidence="1">
        <name>pantetheine 4'-phosphate</name>
        <dbReference type="ChEBI" id="CHEBI:47942"/>
    </cofactor>
</comment>
<name>A0A0W0UFV8_9GAMM</name>
<dbReference type="FunFam" id="3.40.50.980:FF:000001">
    <property type="entry name" value="Non-ribosomal peptide synthetase"/>
    <property type="match status" value="1"/>
</dbReference>
<keyword evidence="8" id="KW-1185">Reference proteome</keyword>
<dbReference type="InterPro" id="IPR023213">
    <property type="entry name" value="CAT-like_dom_sf"/>
</dbReference>
<dbReference type="EMBL" id="LYOZ01000039">
    <property type="protein sequence ID" value="OCH97400.1"/>
    <property type="molecule type" value="Genomic_DNA"/>
</dbReference>
<dbReference type="InterPro" id="IPR036736">
    <property type="entry name" value="ACP-like_sf"/>
</dbReference>
<dbReference type="Pfam" id="PF00501">
    <property type="entry name" value="AMP-binding"/>
    <property type="match status" value="1"/>
</dbReference>
<dbReference type="GO" id="GO:0031177">
    <property type="term" value="F:phosphopantetheine binding"/>
    <property type="evidence" value="ECO:0007669"/>
    <property type="project" value="TreeGrafter"/>
</dbReference>
<dbReference type="Gene3D" id="1.10.1200.10">
    <property type="entry name" value="ACP-like"/>
    <property type="match status" value="1"/>
</dbReference>
<evidence type="ECO:0000313" key="6">
    <source>
        <dbReference type="EMBL" id="OCH97400.1"/>
    </source>
</evidence>
<dbReference type="PANTHER" id="PTHR45527:SF1">
    <property type="entry name" value="FATTY ACID SYNTHASE"/>
    <property type="match status" value="1"/>
</dbReference>
<dbReference type="Pfam" id="PF00550">
    <property type="entry name" value="PP-binding"/>
    <property type="match status" value="1"/>
</dbReference>
<dbReference type="Gene3D" id="3.40.50.980">
    <property type="match status" value="2"/>
</dbReference>
<dbReference type="Gene3D" id="3.30.559.10">
    <property type="entry name" value="Chloramphenicol acetyltransferase-like domain"/>
    <property type="match status" value="1"/>
</dbReference>
<dbReference type="InterPro" id="IPR025110">
    <property type="entry name" value="AMP-bd_C"/>
</dbReference>
<sequence>MENSEQLEQFIEEATRLNLKTLHGLFETQVGQRPQQTAISFDGETISYEQLNHKANQLAHYLQELGVNPDTQVAVCLPRSIEFLVVILGILKAGGAYIPLDSSHPDERLLLILQEGDTQFLITSDKFKKKFTRYTGQTITIDKNKTIEKQPTHDPASKTNSQHLAYIIYTSGSTGTPKGVLVEHGGVVDYSLWFAEYCDCQPGERIDFSSNHAFDFALTTSIIPLMLGLTLVICSDRVKKDPRQYLNYLEANNVNFIKLTPSYFKVLLYEIKNKPIALPDLKKIMLAGESLFSSDCLAWLALYPDHILYNEYGPTEASVAVCLYKLDRKNVHRLGANVPIGHVAPHVQFYILDENRLPVEEGAIGELYLGGHCLARGYLNNPKLTQDYFFNNPFSKNPSARLYKTGDLCRKLERGEIECLGRSDYQLKIRGFRVEPGEIESCLIKHPAIKEAAVIAINGERKEKKLVAYYTLNSKQVILDNSELREYLLLNLPDYMVPSSFVRMDVFPLNANEKLDRGALPIPQFTASQYYKAPKTSLEKQLAQIWSEELEIKPIGVKDDFFELGGHSLSAARIISTVNYKLGKEVTLYDFYQQPTIAHLAALIKKAKTKKKRRINNAFLKASHFPLSNFQLLLWLADTFEPKAKRLNIFARKRFAGRLDIAKLNAAFAAIFRKHDVLSFRVSKFKPIQQLDKHLTFHIAENNLELLSEKDSEQILESSIQQLIEYYPWPKKYSVIVRLFYLKNNSTELQLCLPHIISDDVSPEILLSNLSAFYNLPKVGNKSVKKDIAFRNYLLDEVSYIQQNLNRDLLFWEEYLKDARLFTFPSEKIVKPKPTQPFSYSTYTEIPEDVLDKFHLFCKQHHASIFEGLCAALMQTLWTICEEVQKDNACIYINRVKSTRDNPDYDETMGCFLKLEPIKLAVNNHSNVASLLQQVHESVIATHPYQQCPDLVKLASIGAFQQKRSVIKNYLMKSCVSLYTKLFRSVKINPQILNLCLRLHGDKKNNFLVNINVQHSFLMSPENNREPNMFGFKLNDIRDHRYDLLKINNLFDVCLMRKGQLAKPYLIISANLQPTLRETIANEFIRLMKACN</sequence>
<dbReference type="EMBL" id="LNYG01000013">
    <property type="protein sequence ID" value="KTD06735.1"/>
    <property type="molecule type" value="Genomic_DNA"/>
</dbReference>
<dbReference type="PATRIC" id="fig|455.5.peg.989"/>
<keyword evidence="3" id="KW-0597">Phosphoprotein</keyword>
<dbReference type="InterPro" id="IPR009081">
    <property type="entry name" value="PP-bd_ACP"/>
</dbReference>
<dbReference type="Proteomes" id="UP000093336">
    <property type="component" value="Unassembled WGS sequence"/>
</dbReference>
<reference evidence="6 8" key="2">
    <citation type="submission" date="2016-05" db="EMBL/GenBank/DDBJ databases">
        <authorList>
            <person name="Prochazka B."/>
            <person name="Indra A."/>
            <person name="Hasenberger P."/>
            <person name="Blaschitz M."/>
            <person name="Wagner L."/>
            <person name="Wewalka G."/>
            <person name="Sorschag S."/>
            <person name="Schmid D."/>
            <person name="Ruppitsch W."/>
        </authorList>
    </citation>
    <scope>NUCLEOTIDE SEQUENCE [LARGE SCALE GENOMIC DNA]</scope>
    <source>
        <strain evidence="6 8">974010_12</strain>
    </source>
</reference>
<dbReference type="FunFam" id="1.10.1200.10:FF:000016">
    <property type="entry name" value="Non-ribosomal peptide synthase"/>
    <property type="match status" value="1"/>
</dbReference>
<evidence type="ECO:0000313" key="7">
    <source>
        <dbReference type="Proteomes" id="UP000054715"/>
    </source>
</evidence>
<dbReference type="InterPro" id="IPR000873">
    <property type="entry name" value="AMP-dep_synth/lig_dom"/>
</dbReference>
<dbReference type="PANTHER" id="PTHR45527">
    <property type="entry name" value="NONRIBOSOMAL PEPTIDE SYNTHETASE"/>
    <property type="match status" value="1"/>
</dbReference>
<organism evidence="5 7">
    <name type="scientific">Legionella jamestowniensis</name>
    <dbReference type="NCBI Taxonomy" id="455"/>
    <lineage>
        <taxon>Bacteria</taxon>
        <taxon>Pseudomonadati</taxon>
        <taxon>Pseudomonadota</taxon>
        <taxon>Gammaproteobacteria</taxon>
        <taxon>Legionellales</taxon>
        <taxon>Legionellaceae</taxon>
        <taxon>Legionella</taxon>
    </lineage>
</organism>
<evidence type="ECO:0000313" key="8">
    <source>
        <dbReference type="Proteomes" id="UP000093336"/>
    </source>
</evidence>
<dbReference type="NCBIfam" id="TIGR01733">
    <property type="entry name" value="AA-adenyl-dom"/>
    <property type="match status" value="1"/>
</dbReference>
<feature type="domain" description="Carrier" evidence="4">
    <location>
        <begin position="533"/>
        <end position="608"/>
    </location>
</feature>
<dbReference type="PROSITE" id="PS00012">
    <property type="entry name" value="PHOSPHOPANTETHEINE"/>
    <property type="match status" value="1"/>
</dbReference>
<dbReference type="GO" id="GO:0044550">
    <property type="term" value="P:secondary metabolite biosynthetic process"/>
    <property type="evidence" value="ECO:0007669"/>
    <property type="project" value="TreeGrafter"/>
</dbReference>